<protein>
    <submittedName>
        <fullName evidence="2">Uncharacterized protein</fullName>
    </submittedName>
</protein>
<evidence type="ECO:0000256" key="1">
    <source>
        <dbReference type="SAM" id="MobiDB-lite"/>
    </source>
</evidence>
<comment type="caution">
    <text evidence="2">The sequence shown here is derived from an EMBL/GenBank/DDBJ whole genome shotgun (WGS) entry which is preliminary data.</text>
</comment>
<dbReference type="Proteomes" id="UP000800039">
    <property type="component" value="Unassembled WGS sequence"/>
</dbReference>
<name>A0A9P4GLL6_9PLEO</name>
<dbReference type="AlphaFoldDB" id="A0A9P4GLL6"/>
<gene>
    <name evidence="2" type="ORF">K460DRAFT_56903</name>
</gene>
<dbReference type="RefSeq" id="XP_040789894.1">
    <property type="nucleotide sequence ID" value="XM_040938528.1"/>
</dbReference>
<proteinExistence type="predicted"/>
<feature type="region of interest" description="Disordered" evidence="1">
    <location>
        <begin position="81"/>
        <end position="122"/>
    </location>
</feature>
<accession>A0A9P4GLL6</accession>
<keyword evidence="3" id="KW-1185">Reference proteome</keyword>
<sequence length="140" mass="16098">MWIEREDDDTQEYTKCYICGPSSCEESQHAEHEDKAYHKKLIICSSFVQFSVYTTKLDTNPTYPSHHHWYRPGYSKPITTPRPSSCPYTHERNATSQSVPSIDTKMRHRHDETKQKKGGKNSCFGPITTLPKAAAPCLYV</sequence>
<reference evidence="2" key="1">
    <citation type="submission" date="2020-01" db="EMBL/GenBank/DDBJ databases">
        <authorList>
            <consortium name="DOE Joint Genome Institute"/>
            <person name="Haridas S."/>
            <person name="Albert R."/>
            <person name="Binder M."/>
            <person name="Bloem J."/>
            <person name="Labutti K."/>
            <person name="Salamov A."/>
            <person name="Andreopoulos B."/>
            <person name="Baker S.E."/>
            <person name="Barry K."/>
            <person name="Bills G."/>
            <person name="Bluhm B.H."/>
            <person name="Cannon C."/>
            <person name="Castanera R."/>
            <person name="Culley D.E."/>
            <person name="Daum C."/>
            <person name="Ezra D."/>
            <person name="Gonzalez J.B."/>
            <person name="Henrissat B."/>
            <person name="Kuo A."/>
            <person name="Liang C."/>
            <person name="Lipzen A."/>
            <person name="Lutzoni F."/>
            <person name="Magnuson J."/>
            <person name="Mondo S."/>
            <person name="Nolan M."/>
            <person name="Ohm R."/>
            <person name="Pangilinan J."/>
            <person name="Park H.-J."/>
            <person name="Ramirez L."/>
            <person name="Alfaro M."/>
            <person name="Sun H."/>
            <person name="Tritt A."/>
            <person name="Yoshinaga Y."/>
            <person name="Zwiers L.-H."/>
            <person name="Turgeon B.G."/>
            <person name="Goodwin S.B."/>
            <person name="Spatafora J.W."/>
            <person name="Crous P.W."/>
            <person name="Grigoriev I.V."/>
        </authorList>
    </citation>
    <scope>NUCLEOTIDE SEQUENCE</scope>
    <source>
        <strain evidence="2">CBS 394.84</strain>
    </source>
</reference>
<dbReference type="GeneID" id="63855784"/>
<dbReference type="EMBL" id="ML976615">
    <property type="protein sequence ID" value="KAF1847331.1"/>
    <property type="molecule type" value="Genomic_DNA"/>
</dbReference>
<evidence type="ECO:0000313" key="2">
    <source>
        <dbReference type="EMBL" id="KAF1847331.1"/>
    </source>
</evidence>
<evidence type="ECO:0000313" key="3">
    <source>
        <dbReference type="Proteomes" id="UP000800039"/>
    </source>
</evidence>
<organism evidence="2 3">
    <name type="scientific">Cucurbitaria berberidis CBS 394.84</name>
    <dbReference type="NCBI Taxonomy" id="1168544"/>
    <lineage>
        <taxon>Eukaryota</taxon>
        <taxon>Fungi</taxon>
        <taxon>Dikarya</taxon>
        <taxon>Ascomycota</taxon>
        <taxon>Pezizomycotina</taxon>
        <taxon>Dothideomycetes</taxon>
        <taxon>Pleosporomycetidae</taxon>
        <taxon>Pleosporales</taxon>
        <taxon>Pleosporineae</taxon>
        <taxon>Cucurbitariaceae</taxon>
        <taxon>Cucurbitaria</taxon>
    </lineage>
</organism>